<dbReference type="InterPro" id="IPR029063">
    <property type="entry name" value="SAM-dependent_MTases_sf"/>
</dbReference>
<evidence type="ECO:0000313" key="2">
    <source>
        <dbReference type="EMBL" id="MDA2807923.1"/>
    </source>
</evidence>
<dbReference type="InterPro" id="IPR050508">
    <property type="entry name" value="Methyltransf_Superfamily"/>
</dbReference>
<gene>
    <name evidence="2" type="ORF">O4U47_25655</name>
</gene>
<evidence type="ECO:0000259" key="1">
    <source>
        <dbReference type="Pfam" id="PF08241"/>
    </source>
</evidence>
<dbReference type="CDD" id="cd02440">
    <property type="entry name" value="AdoMet_MTases"/>
    <property type="match status" value="1"/>
</dbReference>
<feature type="domain" description="Methyltransferase type 11" evidence="1">
    <location>
        <begin position="58"/>
        <end position="155"/>
    </location>
</feature>
<reference evidence="2" key="1">
    <citation type="submission" date="2023-01" db="EMBL/GenBank/DDBJ databases">
        <title>Draft genome sequence of Nocardiopsis sp. LSu2-4 isolated from halophytes.</title>
        <authorList>
            <person name="Duangmal K."/>
            <person name="Chantavorakit T."/>
        </authorList>
    </citation>
    <scope>NUCLEOTIDE SEQUENCE</scope>
    <source>
        <strain evidence="2">LSu2-4</strain>
    </source>
</reference>
<dbReference type="Proteomes" id="UP001165685">
    <property type="component" value="Unassembled WGS sequence"/>
</dbReference>
<dbReference type="GO" id="GO:0008168">
    <property type="term" value="F:methyltransferase activity"/>
    <property type="evidence" value="ECO:0007669"/>
    <property type="project" value="UniProtKB-KW"/>
</dbReference>
<dbReference type="InterPro" id="IPR013216">
    <property type="entry name" value="Methyltransf_11"/>
</dbReference>
<name>A0ABT4TTA7_9ACTN</name>
<organism evidence="2 3">
    <name type="scientific">Nocardiopsis suaedae</name>
    <dbReference type="NCBI Taxonomy" id="3018444"/>
    <lineage>
        <taxon>Bacteria</taxon>
        <taxon>Bacillati</taxon>
        <taxon>Actinomycetota</taxon>
        <taxon>Actinomycetes</taxon>
        <taxon>Streptosporangiales</taxon>
        <taxon>Nocardiopsidaceae</taxon>
        <taxon>Nocardiopsis</taxon>
    </lineage>
</organism>
<keyword evidence="3" id="KW-1185">Reference proteome</keyword>
<protein>
    <submittedName>
        <fullName evidence="2">Class I SAM-dependent methyltransferase</fullName>
    </submittedName>
</protein>
<dbReference type="SUPFAM" id="SSF53335">
    <property type="entry name" value="S-adenosyl-L-methionine-dependent methyltransferases"/>
    <property type="match status" value="1"/>
</dbReference>
<accession>A0ABT4TTA7</accession>
<sequence length="200" mass="21778">MGSERRRLWTGEAPSGNPFALPRGPLGPLAGLLMARGNRRQNAEVLAYCGVTPEDEVLEVGHGPGVLLGMLAERARTVTGVDPSPQMVRMALRRNFAAVRAGRVRVRVGSADRTGAPDASMDLVVSVNTVAMWPRLDAAVDELHRVLRPGGRLVLSWHLSPARFALAPHERTEVREALAHRFGTADTRDLRHGAVFFAQR</sequence>
<keyword evidence="2" id="KW-0808">Transferase</keyword>
<proteinExistence type="predicted"/>
<comment type="caution">
    <text evidence="2">The sequence shown here is derived from an EMBL/GenBank/DDBJ whole genome shotgun (WGS) entry which is preliminary data.</text>
</comment>
<dbReference type="EMBL" id="JAQFWP010000066">
    <property type="protein sequence ID" value="MDA2807923.1"/>
    <property type="molecule type" value="Genomic_DNA"/>
</dbReference>
<dbReference type="RefSeq" id="WP_270680540.1">
    <property type="nucleotide sequence ID" value="NZ_JAQFWP010000066.1"/>
</dbReference>
<dbReference type="PANTHER" id="PTHR42912:SF95">
    <property type="entry name" value="METHYLTRANSFERASE TYPE 11 DOMAIN-CONTAINING PROTEIN"/>
    <property type="match status" value="1"/>
</dbReference>
<dbReference type="Pfam" id="PF08241">
    <property type="entry name" value="Methyltransf_11"/>
    <property type="match status" value="1"/>
</dbReference>
<dbReference type="GO" id="GO:0032259">
    <property type="term" value="P:methylation"/>
    <property type="evidence" value="ECO:0007669"/>
    <property type="project" value="UniProtKB-KW"/>
</dbReference>
<keyword evidence="2" id="KW-0489">Methyltransferase</keyword>
<evidence type="ECO:0000313" key="3">
    <source>
        <dbReference type="Proteomes" id="UP001165685"/>
    </source>
</evidence>
<dbReference type="PANTHER" id="PTHR42912">
    <property type="entry name" value="METHYLTRANSFERASE"/>
    <property type="match status" value="1"/>
</dbReference>
<dbReference type="Gene3D" id="3.40.50.150">
    <property type="entry name" value="Vaccinia Virus protein VP39"/>
    <property type="match status" value="1"/>
</dbReference>